<dbReference type="OrthoDB" id="5429634at2759"/>
<feature type="transmembrane region" description="Helical" evidence="1">
    <location>
        <begin position="485"/>
        <end position="505"/>
    </location>
</feature>
<feature type="transmembrane region" description="Helical" evidence="1">
    <location>
        <begin position="137"/>
        <end position="158"/>
    </location>
</feature>
<proteinExistence type="predicted"/>
<feature type="transmembrane region" description="Helical" evidence="1">
    <location>
        <begin position="658"/>
        <end position="679"/>
    </location>
</feature>
<dbReference type="PANTHER" id="PTHR35395">
    <property type="entry name" value="DUF6536 DOMAIN-CONTAINING PROTEIN"/>
    <property type="match status" value="1"/>
</dbReference>
<evidence type="ECO:0000259" key="2">
    <source>
        <dbReference type="Pfam" id="PF20163"/>
    </source>
</evidence>
<organism evidence="3 4">
    <name type="scientific">Viridothelium virens</name>
    <name type="common">Speckled blister lichen</name>
    <name type="synonym">Trypethelium virens</name>
    <dbReference type="NCBI Taxonomy" id="1048519"/>
    <lineage>
        <taxon>Eukaryota</taxon>
        <taxon>Fungi</taxon>
        <taxon>Dikarya</taxon>
        <taxon>Ascomycota</taxon>
        <taxon>Pezizomycotina</taxon>
        <taxon>Dothideomycetes</taxon>
        <taxon>Dothideomycetes incertae sedis</taxon>
        <taxon>Trypetheliales</taxon>
        <taxon>Trypetheliaceae</taxon>
        <taxon>Viridothelium</taxon>
    </lineage>
</organism>
<feature type="domain" description="DUF6536" evidence="2">
    <location>
        <begin position="79"/>
        <end position="237"/>
    </location>
</feature>
<evidence type="ECO:0000313" key="4">
    <source>
        <dbReference type="Proteomes" id="UP000800092"/>
    </source>
</evidence>
<feature type="transmembrane region" description="Helical" evidence="1">
    <location>
        <begin position="390"/>
        <end position="411"/>
    </location>
</feature>
<keyword evidence="1" id="KW-0472">Membrane</keyword>
<feature type="transmembrane region" description="Helical" evidence="1">
    <location>
        <begin position="615"/>
        <end position="638"/>
    </location>
</feature>
<dbReference type="AlphaFoldDB" id="A0A6A6HJC4"/>
<evidence type="ECO:0000313" key="3">
    <source>
        <dbReference type="EMBL" id="KAF2237908.1"/>
    </source>
</evidence>
<evidence type="ECO:0000256" key="1">
    <source>
        <dbReference type="SAM" id="Phobius"/>
    </source>
</evidence>
<reference evidence="3" key="1">
    <citation type="journal article" date="2020" name="Stud. Mycol.">
        <title>101 Dothideomycetes genomes: a test case for predicting lifestyles and emergence of pathogens.</title>
        <authorList>
            <person name="Haridas S."/>
            <person name="Albert R."/>
            <person name="Binder M."/>
            <person name="Bloem J."/>
            <person name="Labutti K."/>
            <person name="Salamov A."/>
            <person name="Andreopoulos B."/>
            <person name="Baker S."/>
            <person name="Barry K."/>
            <person name="Bills G."/>
            <person name="Bluhm B."/>
            <person name="Cannon C."/>
            <person name="Castanera R."/>
            <person name="Culley D."/>
            <person name="Daum C."/>
            <person name="Ezra D."/>
            <person name="Gonzalez J."/>
            <person name="Henrissat B."/>
            <person name="Kuo A."/>
            <person name="Liang C."/>
            <person name="Lipzen A."/>
            <person name="Lutzoni F."/>
            <person name="Magnuson J."/>
            <person name="Mondo S."/>
            <person name="Nolan M."/>
            <person name="Ohm R."/>
            <person name="Pangilinan J."/>
            <person name="Park H.-J."/>
            <person name="Ramirez L."/>
            <person name="Alfaro M."/>
            <person name="Sun H."/>
            <person name="Tritt A."/>
            <person name="Yoshinaga Y."/>
            <person name="Zwiers L.-H."/>
            <person name="Turgeon B."/>
            <person name="Goodwin S."/>
            <person name="Spatafora J."/>
            <person name="Crous P."/>
            <person name="Grigoriev I."/>
        </authorList>
    </citation>
    <scope>NUCLEOTIDE SEQUENCE</scope>
    <source>
        <strain evidence="3">Tuck. ex Michener</strain>
    </source>
</reference>
<feature type="transmembrane region" description="Helical" evidence="1">
    <location>
        <begin position="79"/>
        <end position="106"/>
    </location>
</feature>
<keyword evidence="4" id="KW-1185">Reference proteome</keyword>
<name>A0A6A6HJC4_VIRVR</name>
<protein>
    <recommendedName>
        <fullName evidence="2">DUF6536 domain-containing protein</fullName>
    </recommendedName>
</protein>
<gene>
    <name evidence="3" type="ORF">EV356DRAFT_362818</name>
</gene>
<dbReference type="Pfam" id="PF20163">
    <property type="entry name" value="DUF6536"/>
    <property type="match status" value="1"/>
</dbReference>
<dbReference type="PANTHER" id="PTHR35395:SF1">
    <property type="entry name" value="DUF6536 DOMAIN-CONTAINING PROTEIN"/>
    <property type="match status" value="1"/>
</dbReference>
<keyword evidence="1" id="KW-0812">Transmembrane</keyword>
<keyword evidence="1" id="KW-1133">Transmembrane helix</keyword>
<dbReference type="Proteomes" id="UP000800092">
    <property type="component" value="Unassembled WGS sequence"/>
</dbReference>
<feature type="transmembrane region" description="Helical" evidence="1">
    <location>
        <begin position="197"/>
        <end position="214"/>
    </location>
</feature>
<accession>A0A6A6HJC4</accession>
<sequence length="748" mass="81620">MSYHRLPFIRKPSQALDDEIELLGPSQDKSNQTQANNIESNSLLSPFRSQIEAPELVEDDDVSEIQGSRSWRIKHRTGWRFGVICGCASASAVFLINLIVTIYAAASHAHAPGRVDDDSGRLTLFYGSCSKAQHLNIVIHFIINALSTVLLSASNYCMQCLSAPTRTEVDRAHAKKAWADIGVPSIRNLRLIERRKVILWGLLSLSSLPLHLLYNSAVINSIAAWEYQIILANDTFVQDDLWQQSLGTGDVSPQIIQIHDTFFSGLSPQRLDTDECISTYGQSFQTARGDVVLVYENGINISDGSAWNEGGGVLNLYNTPIEEGGADSVEQFSWICADENAEGPESLHLPLCSSEIPHIKTDAGNWSPYFGAVVSYCLSKPQIEMCEVNFSLPIAIVVILLNGFKAIIMAITAFTSKEQPLVTVGDGVASFLRNKDTTVSNMCLSSRMDFGNKKNCRRLLSQQALPQLWVANRTRWFRAASKMRWVAVITLYLVALITCASLLGYGTSVIDPHPGFGYFWNLGLGAVNTNTMISWTIPSQGISGVVGNTLVANIPQVILSFIYFTYNGLFTCMLLAREYSDFTLERKGLRVSGVPKGHQRSSYFLQLPYRFSLPLMALSGLLHWLVSESIFLVSINVYDTVRGASDGNIMTCGYSPAAILLVILAGIAMVATILVFGSFRLKPGIPVASSCSIAIAAACHPGSTGSNSDISTSELQWGVIDLPIGDKPGHCGFSNESVGMPVEGPLYA</sequence>
<dbReference type="InterPro" id="IPR046623">
    <property type="entry name" value="DUF6536"/>
</dbReference>
<dbReference type="EMBL" id="ML991778">
    <property type="protein sequence ID" value="KAF2237908.1"/>
    <property type="molecule type" value="Genomic_DNA"/>
</dbReference>